<evidence type="ECO:0000256" key="1">
    <source>
        <dbReference type="ARBA" id="ARBA00010061"/>
    </source>
</evidence>
<evidence type="ECO:0000256" key="4">
    <source>
        <dbReference type="SAM" id="MobiDB-lite"/>
    </source>
</evidence>
<dbReference type="Pfam" id="PF00651">
    <property type="entry name" value="BTB"/>
    <property type="match status" value="1"/>
</dbReference>
<feature type="coiled-coil region" evidence="3">
    <location>
        <begin position="83"/>
        <end position="215"/>
    </location>
</feature>
<dbReference type="Pfam" id="PF09730">
    <property type="entry name" value="BicD"/>
    <property type="match status" value="2"/>
</dbReference>
<dbReference type="PANTHER" id="PTHR31233:SF6">
    <property type="entry name" value="PROTEIN BICAUDAL D"/>
    <property type="match status" value="1"/>
</dbReference>
<dbReference type="InterPro" id="IPR011333">
    <property type="entry name" value="SKP1/BTB/POZ_sf"/>
</dbReference>
<proteinExistence type="inferred from homology"/>
<dbReference type="GO" id="GO:0070507">
    <property type="term" value="P:regulation of microtubule cytoskeleton organization"/>
    <property type="evidence" value="ECO:0007669"/>
    <property type="project" value="TreeGrafter"/>
</dbReference>
<dbReference type="GO" id="GO:0008093">
    <property type="term" value="F:cytoskeletal anchor activity"/>
    <property type="evidence" value="ECO:0007669"/>
    <property type="project" value="InterPro"/>
</dbReference>
<dbReference type="GO" id="GO:0072393">
    <property type="term" value="P:microtubule anchoring at microtubule organizing center"/>
    <property type="evidence" value="ECO:0007669"/>
    <property type="project" value="TreeGrafter"/>
</dbReference>
<comment type="similarity">
    <text evidence="1">Belongs to the BicD family.</text>
</comment>
<evidence type="ECO:0000259" key="5">
    <source>
        <dbReference type="PROSITE" id="PS50097"/>
    </source>
</evidence>
<feature type="coiled-coil region" evidence="3">
    <location>
        <begin position="594"/>
        <end position="691"/>
    </location>
</feature>
<dbReference type="SUPFAM" id="SSF54695">
    <property type="entry name" value="POZ domain"/>
    <property type="match status" value="1"/>
</dbReference>
<evidence type="ECO:0000256" key="3">
    <source>
        <dbReference type="SAM" id="Coils"/>
    </source>
</evidence>
<dbReference type="GO" id="GO:0005829">
    <property type="term" value="C:cytosol"/>
    <property type="evidence" value="ECO:0007669"/>
    <property type="project" value="TreeGrafter"/>
</dbReference>
<dbReference type="WBParaSite" id="jg14068">
    <property type="protein sequence ID" value="jg14068"/>
    <property type="gene ID" value="jg14068"/>
</dbReference>
<dbReference type="SMART" id="SM00225">
    <property type="entry name" value="BTB"/>
    <property type="match status" value="1"/>
</dbReference>
<evidence type="ECO:0000313" key="6">
    <source>
        <dbReference type="Proteomes" id="UP000887574"/>
    </source>
</evidence>
<feature type="region of interest" description="Disordered" evidence="4">
    <location>
        <begin position="422"/>
        <end position="465"/>
    </location>
</feature>
<evidence type="ECO:0000313" key="7">
    <source>
        <dbReference type="WBParaSite" id="jg14068"/>
    </source>
</evidence>
<dbReference type="GO" id="GO:0070840">
    <property type="term" value="F:dynein complex binding"/>
    <property type="evidence" value="ECO:0007669"/>
    <property type="project" value="InterPro"/>
</dbReference>
<name>A0A915CZX6_9BILA</name>
<dbReference type="GO" id="GO:0005794">
    <property type="term" value="C:Golgi apparatus"/>
    <property type="evidence" value="ECO:0007669"/>
    <property type="project" value="TreeGrafter"/>
</dbReference>
<dbReference type="CDD" id="cd18186">
    <property type="entry name" value="BTB_POZ_ZBTB_KLHL-like"/>
    <property type="match status" value="1"/>
</dbReference>
<keyword evidence="2 3" id="KW-0175">Coiled coil</keyword>
<dbReference type="PANTHER" id="PTHR31233">
    <property type="entry name" value="BICAUDAL D FAMILY MEMBER"/>
    <property type="match status" value="1"/>
</dbReference>
<feature type="coiled-coil region" evidence="3">
    <location>
        <begin position="4"/>
        <end position="31"/>
    </location>
</feature>
<dbReference type="AlphaFoldDB" id="A0A915CZX6"/>
<dbReference type="InterPro" id="IPR018477">
    <property type="entry name" value="BICD"/>
</dbReference>
<dbReference type="Proteomes" id="UP000887574">
    <property type="component" value="Unplaced"/>
</dbReference>
<dbReference type="GO" id="GO:0034452">
    <property type="term" value="F:dynactin binding"/>
    <property type="evidence" value="ECO:0007669"/>
    <property type="project" value="TreeGrafter"/>
</dbReference>
<sequence>MGEWESLQTEIAELKARLVAADQEKAQAGELGLHLEYETTKVELDKTKTVLSKFRDQHKVVTDSELDHEEGSAKLEAHYSERIAGLETEVKSLHEQLDRYKLRQRAERKHFKDELKELKNREQLLLNDNNELEEENVTLQKQVSNLKSAQIEFEAMKMEISRLLEETVLLQSSADEANKLRSLAEKQEQEALAAAQQEREQRIALKKEYERLRNDEHISNLNNLFNGIKDASEENDHSTLKQLESSIICEGPIESHGFPGPGKSTDLFSEIHGGLSDKVGELEAEKEQLAQKIVSLHMSFVQMVTPLFASLEINGNFADGCDLSRLKEFMELAKQKLDERLKPSRLDKATEKQVEQLKADLRQAILFAGQKNAKLSVAQDRMVNLSNNLYQFYSEISGGDQTAENRRQVTEIMHNLRKIAEEQAEKDGSTASGGDANASDRTNSPPTGGPSEEGETVSELDRDAKSPRLLPSLNLSRSIISNQFLKDFSSKLHSVKNVEEILSESDFRDKFVQEEDDLKKVSDSLHSLLRIVKIAAEATIQSKMAMEDKDKAEIYQNNTKLKQLLAVKREQVSSLRTVLRSNKTTTEGALQSLRDKFESEKRLKDEAMEGLRRELKQFKEDAATFASHRAMFTARCEELQGQVESVEGSFKRAEEEKRTLNELLRMSIQQKLTLTQRLEDVEMERERQTQAFKRPIRHGQNQQNNMANSKAVKEFCEYLISSESNASESLQTISNQNKVFDDRLASVEAKMESIAIQTDKISIIERSIQEIKASVSQNDKIKISNGDAHHAMRAIFNILNLSDGPDPSLRRSKSVILAGATCYIRVYKGNEGPKMMDLTLCLLGSYQQFFFPYECCTTKASKGFSADIAWSELVNRRNGFVDHEGNFAVSAEFTIKTTTNTEVLSDVKFLNPAFVKSDCTLIVNGYSIAVNKGILSAYSVVFDKMFFGEFREKSEDKVDLKGVSAVGFLRLLEAIYSSPTNNFSSVDAKDVECLLRLADFYQVEIVMQRCVDFLKKCSNTVVPLVKKLLLAQNYRRSDLLDFCISQFKTLDDSKNIMASDEYALLNTDVKSRILENVVKKLFWKNTP</sequence>
<protein>
    <submittedName>
        <fullName evidence="7">BTB domain-containing protein</fullName>
    </submittedName>
</protein>
<dbReference type="Gene3D" id="6.10.250.2470">
    <property type="match status" value="1"/>
</dbReference>
<dbReference type="InterPro" id="IPR000210">
    <property type="entry name" value="BTB/POZ_dom"/>
</dbReference>
<accession>A0A915CZX6</accession>
<evidence type="ECO:0000256" key="2">
    <source>
        <dbReference type="ARBA" id="ARBA00023054"/>
    </source>
</evidence>
<feature type="domain" description="BTB" evidence="5">
    <location>
        <begin position="917"/>
        <end position="984"/>
    </location>
</feature>
<organism evidence="6 7">
    <name type="scientific">Ditylenchus dipsaci</name>
    <dbReference type="NCBI Taxonomy" id="166011"/>
    <lineage>
        <taxon>Eukaryota</taxon>
        <taxon>Metazoa</taxon>
        <taxon>Ecdysozoa</taxon>
        <taxon>Nematoda</taxon>
        <taxon>Chromadorea</taxon>
        <taxon>Rhabditida</taxon>
        <taxon>Tylenchina</taxon>
        <taxon>Tylenchomorpha</taxon>
        <taxon>Sphaerularioidea</taxon>
        <taxon>Anguinidae</taxon>
        <taxon>Anguininae</taxon>
        <taxon>Ditylenchus</taxon>
    </lineage>
</organism>
<keyword evidence="6" id="KW-1185">Reference proteome</keyword>
<dbReference type="PROSITE" id="PS50097">
    <property type="entry name" value="BTB"/>
    <property type="match status" value="1"/>
</dbReference>
<dbReference type="Gene3D" id="3.30.710.10">
    <property type="entry name" value="Potassium Channel Kv1.1, Chain A"/>
    <property type="match status" value="1"/>
</dbReference>
<reference evidence="7" key="1">
    <citation type="submission" date="2022-11" db="UniProtKB">
        <authorList>
            <consortium name="WormBaseParasite"/>
        </authorList>
    </citation>
    <scope>IDENTIFICATION</scope>
</reference>